<evidence type="ECO:0000256" key="1">
    <source>
        <dbReference type="SAM" id="MobiDB-lite"/>
    </source>
</evidence>
<sequence>MLPPTPVFLPIIFLAQGGPNVARDDQTVRVARRVADERNAYDEEVQKIAGIFAPHIGADRVYETRTTQWRIVAKAVAVEPLTLKSASGAPRSPVNNCGLVGSGGAENTQDGEPVESVAVDGTPSRHPN</sequence>
<accession>A0A379YGU3</accession>
<evidence type="ECO:0000313" key="3">
    <source>
        <dbReference type="Proteomes" id="UP000254765"/>
    </source>
</evidence>
<feature type="region of interest" description="Disordered" evidence="1">
    <location>
        <begin position="85"/>
        <end position="128"/>
    </location>
</feature>
<dbReference type="Proteomes" id="UP000254765">
    <property type="component" value="Unassembled WGS sequence"/>
</dbReference>
<protein>
    <submittedName>
        <fullName evidence="2">Uncharacterized protein</fullName>
    </submittedName>
</protein>
<evidence type="ECO:0000313" key="2">
    <source>
        <dbReference type="EMBL" id="SUI44991.1"/>
    </source>
</evidence>
<name>A0A379YGU3_SERMA</name>
<reference evidence="2 3" key="1">
    <citation type="submission" date="2018-06" db="EMBL/GenBank/DDBJ databases">
        <authorList>
            <consortium name="Pathogen Informatics"/>
            <person name="Doyle S."/>
        </authorList>
    </citation>
    <scope>NUCLEOTIDE SEQUENCE [LARGE SCALE GENOMIC DNA]</scope>
    <source>
        <strain evidence="2 3">NCTC10211</strain>
    </source>
</reference>
<organism evidence="2 3">
    <name type="scientific">Serratia marcescens</name>
    <dbReference type="NCBI Taxonomy" id="615"/>
    <lineage>
        <taxon>Bacteria</taxon>
        <taxon>Pseudomonadati</taxon>
        <taxon>Pseudomonadota</taxon>
        <taxon>Gammaproteobacteria</taxon>
        <taxon>Enterobacterales</taxon>
        <taxon>Yersiniaceae</taxon>
        <taxon>Serratia</taxon>
    </lineage>
</organism>
<proteinExistence type="predicted"/>
<dbReference type="AlphaFoldDB" id="A0A379YGU3"/>
<dbReference type="EMBL" id="UGYK01000002">
    <property type="protein sequence ID" value="SUI44991.1"/>
    <property type="molecule type" value="Genomic_DNA"/>
</dbReference>
<gene>
    <name evidence="2" type="ORF">NCTC10211_01813</name>
</gene>